<reference evidence="1" key="1">
    <citation type="submission" date="2021-08" db="EMBL/GenBank/DDBJ databases">
        <authorList>
            <person name="Misof B."/>
            <person name="Oliver O."/>
            <person name="Podsiadlowski L."/>
            <person name="Donath A."/>
            <person name="Peters R."/>
            <person name="Mayer C."/>
            <person name="Rust J."/>
            <person name="Gunkel S."/>
            <person name="Lesny P."/>
            <person name="Martin S."/>
            <person name="Oeyen J.P."/>
            <person name="Petersen M."/>
            <person name="Panagiotis P."/>
            <person name="Wilbrandt J."/>
            <person name="Tanja T."/>
        </authorList>
    </citation>
    <scope>NUCLEOTIDE SEQUENCE</scope>
    <source>
        <strain evidence="1">GBR_01_08_01A</strain>
        <tissue evidence="1">Thorax + abdomen</tissue>
    </source>
</reference>
<dbReference type="Proteomes" id="UP001258017">
    <property type="component" value="Unassembled WGS sequence"/>
</dbReference>
<sequence>MLRESVIPPKATWSPGAIQSLTGTPVEDSRVRAWYFGLDRNAFGYVGQVTVWRGIELSTTACRSIPPGRYHDPFWSLPKYGFLGWTLVRN</sequence>
<organism evidence="1 2">
    <name type="scientific">Odynerus spinipes</name>
    <dbReference type="NCBI Taxonomy" id="1348599"/>
    <lineage>
        <taxon>Eukaryota</taxon>
        <taxon>Metazoa</taxon>
        <taxon>Ecdysozoa</taxon>
        <taxon>Arthropoda</taxon>
        <taxon>Hexapoda</taxon>
        <taxon>Insecta</taxon>
        <taxon>Pterygota</taxon>
        <taxon>Neoptera</taxon>
        <taxon>Endopterygota</taxon>
        <taxon>Hymenoptera</taxon>
        <taxon>Apocrita</taxon>
        <taxon>Aculeata</taxon>
        <taxon>Vespoidea</taxon>
        <taxon>Vespidae</taxon>
        <taxon>Eumeninae</taxon>
        <taxon>Odynerus</taxon>
    </lineage>
</organism>
<reference evidence="1" key="2">
    <citation type="journal article" date="2023" name="Commun. Biol.">
        <title>Intrasexual cuticular hydrocarbon dimorphism in a wasp sheds light on hydrocarbon biosynthesis genes in Hymenoptera.</title>
        <authorList>
            <person name="Moris V.C."/>
            <person name="Podsiadlowski L."/>
            <person name="Martin S."/>
            <person name="Oeyen J.P."/>
            <person name="Donath A."/>
            <person name="Petersen M."/>
            <person name="Wilbrandt J."/>
            <person name="Misof B."/>
            <person name="Liedtke D."/>
            <person name="Thamm M."/>
            <person name="Scheiner R."/>
            <person name="Schmitt T."/>
            <person name="Niehuis O."/>
        </authorList>
    </citation>
    <scope>NUCLEOTIDE SEQUENCE</scope>
    <source>
        <strain evidence="1">GBR_01_08_01A</strain>
    </source>
</reference>
<evidence type="ECO:0000313" key="2">
    <source>
        <dbReference type="Proteomes" id="UP001258017"/>
    </source>
</evidence>
<dbReference type="EMBL" id="JAIFRP010000007">
    <property type="protein sequence ID" value="KAK2587356.1"/>
    <property type="molecule type" value="Genomic_DNA"/>
</dbReference>
<gene>
    <name evidence="1" type="ORF">KPH14_003073</name>
</gene>
<accession>A0AAD9VUD3</accession>
<protein>
    <submittedName>
        <fullName evidence="1">Uncharacterized protein</fullName>
    </submittedName>
</protein>
<proteinExistence type="predicted"/>
<dbReference type="AlphaFoldDB" id="A0AAD9VUD3"/>
<evidence type="ECO:0000313" key="1">
    <source>
        <dbReference type="EMBL" id="KAK2587356.1"/>
    </source>
</evidence>
<keyword evidence="2" id="KW-1185">Reference proteome</keyword>
<name>A0AAD9VUD3_9HYME</name>
<comment type="caution">
    <text evidence="1">The sequence shown here is derived from an EMBL/GenBank/DDBJ whole genome shotgun (WGS) entry which is preliminary data.</text>
</comment>